<keyword evidence="1" id="KW-0597">Phosphoprotein</keyword>
<dbReference type="PROSITE" id="PS50110">
    <property type="entry name" value="RESPONSE_REGULATORY"/>
    <property type="match status" value="1"/>
</dbReference>
<dbReference type="Proteomes" id="UP000240621">
    <property type="component" value="Unassembled WGS sequence"/>
</dbReference>
<organism evidence="5 6">
    <name type="scientific">Prolixibacter denitrificans</name>
    <dbReference type="NCBI Taxonomy" id="1541063"/>
    <lineage>
        <taxon>Bacteria</taxon>
        <taxon>Pseudomonadati</taxon>
        <taxon>Bacteroidota</taxon>
        <taxon>Bacteroidia</taxon>
        <taxon>Marinilabiliales</taxon>
        <taxon>Prolixibacteraceae</taxon>
        <taxon>Prolixibacter</taxon>
    </lineage>
</organism>
<dbReference type="Proteomes" id="UP000396862">
    <property type="component" value="Unassembled WGS sequence"/>
</dbReference>
<dbReference type="RefSeq" id="WP_106540175.1">
    <property type="nucleotide sequence ID" value="NZ_BLAU01000001.1"/>
</dbReference>
<dbReference type="Gene3D" id="2.40.50.1020">
    <property type="entry name" value="LytTr DNA-binding domain"/>
    <property type="match status" value="1"/>
</dbReference>
<gene>
    <name evidence="5" type="ORF">CLV93_10157</name>
    <name evidence="4" type="ORF">JCM18694_38930</name>
</gene>
<evidence type="ECO:0000313" key="4">
    <source>
        <dbReference type="EMBL" id="GET23647.1"/>
    </source>
</evidence>
<feature type="modified residue" description="4-aspartylphosphate" evidence="1">
    <location>
        <position position="55"/>
    </location>
</feature>
<dbReference type="GO" id="GO:0000156">
    <property type="term" value="F:phosphorelay response regulator activity"/>
    <property type="evidence" value="ECO:0007669"/>
    <property type="project" value="InterPro"/>
</dbReference>
<sequence>MKILIVEDEPLAAERLETLIREYLPEVDVAGPFDSIRQTVAWLKKNGAPELGFFDIQLADGLSFEIFEQADVSCPVIFTTAFDEYALKAFKVNSIDYLLKPIGKEELHSALEKYERLFSQTGNQEKISVEAIDKIYRMMTKNYRTRFLIRVGEHLRPLDIADVVYFYSQQRATFVLTREGKSYDLDFTLDQLETELDPKQFFRVNRGALVSLSAIRDVLIYSGNRLRLKLEKEPDEPVLVSREKVSLFKRWLEGGNS</sequence>
<comment type="caution">
    <text evidence="5">The sequence shown here is derived from an EMBL/GenBank/DDBJ whole genome shotgun (WGS) entry which is preliminary data.</text>
</comment>
<dbReference type="OrthoDB" id="1490554at2"/>
<reference evidence="4 7" key="2">
    <citation type="submission" date="2019-10" db="EMBL/GenBank/DDBJ databases">
        <title>Prolixibacter strains distinguished by the presence of nitrate reductase genes were adept at nitrate-dependent anaerobic corrosion of metallic iron and carbon steel.</title>
        <authorList>
            <person name="Iino T."/>
            <person name="Shono N."/>
            <person name="Ito K."/>
            <person name="Nakamura R."/>
            <person name="Sueoka K."/>
            <person name="Harayama S."/>
            <person name="Ohkuma M."/>
        </authorList>
    </citation>
    <scope>NUCLEOTIDE SEQUENCE [LARGE SCALE GENOMIC DNA]</scope>
    <source>
        <strain evidence="4 7">MIC1-1</strain>
    </source>
</reference>
<dbReference type="GO" id="GO:0003677">
    <property type="term" value="F:DNA binding"/>
    <property type="evidence" value="ECO:0007669"/>
    <property type="project" value="UniProtKB-KW"/>
</dbReference>
<dbReference type="FunFam" id="3.40.50.2300:FF:000361">
    <property type="entry name" value="Two-component system response regulator"/>
    <property type="match status" value="1"/>
</dbReference>
<dbReference type="PANTHER" id="PTHR37299:SF1">
    <property type="entry name" value="STAGE 0 SPORULATION PROTEIN A HOMOLOG"/>
    <property type="match status" value="1"/>
</dbReference>
<keyword evidence="5" id="KW-0238">DNA-binding</keyword>
<dbReference type="InterPro" id="IPR011006">
    <property type="entry name" value="CheY-like_superfamily"/>
</dbReference>
<protein>
    <submittedName>
        <fullName evidence="5">DNA-binding LytR/AlgR family response regulator</fullName>
    </submittedName>
    <submittedName>
        <fullName evidence="4">DNA-binding response regulator</fullName>
    </submittedName>
</protein>
<dbReference type="Gene3D" id="3.40.50.2300">
    <property type="match status" value="1"/>
</dbReference>
<dbReference type="AlphaFoldDB" id="A0A2P8CJG7"/>
<evidence type="ECO:0000313" key="7">
    <source>
        <dbReference type="Proteomes" id="UP000396862"/>
    </source>
</evidence>
<dbReference type="InterPro" id="IPR046947">
    <property type="entry name" value="LytR-like"/>
</dbReference>
<keyword evidence="7" id="KW-1185">Reference proteome</keyword>
<dbReference type="Pfam" id="PF00072">
    <property type="entry name" value="Response_reg"/>
    <property type="match status" value="1"/>
</dbReference>
<evidence type="ECO:0000313" key="6">
    <source>
        <dbReference type="Proteomes" id="UP000240621"/>
    </source>
</evidence>
<accession>A0A2P8CJG7</accession>
<name>A0A2P8CJG7_9BACT</name>
<evidence type="ECO:0000259" key="2">
    <source>
        <dbReference type="PROSITE" id="PS50110"/>
    </source>
</evidence>
<evidence type="ECO:0000256" key="1">
    <source>
        <dbReference type="PROSITE-ProRule" id="PRU00169"/>
    </source>
</evidence>
<dbReference type="SMART" id="SM00850">
    <property type="entry name" value="LytTR"/>
    <property type="match status" value="1"/>
</dbReference>
<evidence type="ECO:0000259" key="3">
    <source>
        <dbReference type="PROSITE" id="PS50930"/>
    </source>
</evidence>
<reference evidence="5 6" key="1">
    <citation type="submission" date="2018-03" db="EMBL/GenBank/DDBJ databases">
        <title>Genomic Encyclopedia of Archaeal and Bacterial Type Strains, Phase II (KMG-II): from individual species to whole genera.</title>
        <authorList>
            <person name="Goeker M."/>
        </authorList>
    </citation>
    <scope>NUCLEOTIDE SEQUENCE [LARGE SCALE GENOMIC DNA]</scope>
    <source>
        <strain evidence="5 6">DSM 27267</strain>
    </source>
</reference>
<evidence type="ECO:0000313" key="5">
    <source>
        <dbReference type="EMBL" id="PSK85105.1"/>
    </source>
</evidence>
<dbReference type="PANTHER" id="PTHR37299">
    <property type="entry name" value="TRANSCRIPTIONAL REGULATOR-RELATED"/>
    <property type="match status" value="1"/>
</dbReference>
<feature type="domain" description="Response regulatory" evidence="2">
    <location>
        <begin position="2"/>
        <end position="115"/>
    </location>
</feature>
<dbReference type="EMBL" id="BLAU01000001">
    <property type="protein sequence ID" value="GET23647.1"/>
    <property type="molecule type" value="Genomic_DNA"/>
</dbReference>
<dbReference type="SUPFAM" id="SSF52172">
    <property type="entry name" value="CheY-like"/>
    <property type="match status" value="1"/>
</dbReference>
<dbReference type="InterPro" id="IPR007492">
    <property type="entry name" value="LytTR_DNA-bd_dom"/>
</dbReference>
<dbReference type="SMART" id="SM00448">
    <property type="entry name" value="REC"/>
    <property type="match status" value="1"/>
</dbReference>
<dbReference type="PROSITE" id="PS50930">
    <property type="entry name" value="HTH_LYTTR"/>
    <property type="match status" value="1"/>
</dbReference>
<dbReference type="Pfam" id="PF04397">
    <property type="entry name" value="LytTR"/>
    <property type="match status" value="1"/>
</dbReference>
<dbReference type="EMBL" id="PYGC01000001">
    <property type="protein sequence ID" value="PSK85105.1"/>
    <property type="molecule type" value="Genomic_DNA"/>
</dbReference>
<dbReference type="InterPro" id="IPR001789">
    <property type="entry name" value="Sig_transdc_resp-reg_receiver"/>
</dbReference>
<feature type="domain" description="HTH LytTR-type" evidence="3">
    <location>
        <begin position="147"/>
        <end position="254"/>
    </location>
</feature>
<proteinExistence type="predicted"/>